<accession>A0ABX1D425</accession>
<comment type="caution">
    <text evidence="1">The sequence shown here is derived from an EMBL/GenBank/DDBJ whole genome shotgun (WGS) entry which is preliminary data.</text>
</comment>
<sequence>MFFNRSNKKIKSNYLFVIGSGRSGTHFIGRAIGKHPQVELFLEETENFRLVKEVAILEKGEKYQSRLVKRYKKLQKISKQPWILEKSHPNIWLTEGLLSNFPDSYFIGMQRDLYQIVSSMLNHDRKKNVRTWFDILPTNKCSRFLGINDYNISYYKDLPIEAKCVIRWLSHTFELERLKKEYPDKVFIFDYSIFCENFESELFKIEQLTALNLKEYAERPKSESLQKFKNLTNEQIKIIDETFQKEKIFFEKIYKEKNN</sequence>
<dbReference type="EMBL" id="JAAVJR010000005">
    <property type="protein sequence ID" value="NJW53453.1"/>
    <property type="molecule type" value="Genomic_DNA"/>
</dbReference>
<dbReference type="SUPFAM" id="SSF52540">
    <property type="entry name" value="P-loop containing nucleoside triphosphate hydrolases"/>
    <property type="match status" value="1"/>
</dbReference>
<dbReference type="InterPro" id="IPR027417">
    <property type="entry name" value="P-loop_NTPase"/>
</dbReference>
<evidence type="ECO:0000313" key="1">
    <source>
        <dbReference type="EMBL" id="NJW53453.1"/>
    </source>
</evidence>
<dbReference type="Proteomes" id="UP000703674">
    <property type="component" value="Unassembled WGS sequence"/>
</dbReference>
<protein>
    <recommendedName>
        <fullName evidence="3">Sulfotransferase family protein</fullName>
    </recommendedName>
</protein>
<evidence type="ECO:0008006" key="3">
    <source>
        <dbReference type="Google" id="ProtNLM"/>
    </source>
</evidence>
<reference evidence="1 2" key="1">
    <citation type="submission" date="2020-03" db="EMBL/GenBank/DDBJ databases">
        <title>Salinimicrobium sp. nov, isolated from SCS.</title>
        <authorList>
            <person name="Cao W.R."/>
        </authorList>
    </citation>
    <scope>NUCLEOTIDE SEQUENCE [LARGE SCALE GENOMIC DNA]</scope>
    <source>
        <strain evidence="2">J15B91</strain>
    </source>
</reference>
<gene>
    <name evidence="1" type="ORF">HC175_11030</name>
</gene>
<dbReference type="RefSeq" id="WP_168138547.1">
    <property type="nucleotide sequence ID" value="NZ_JAAVJR010000005.1"/>
</dbReference>
<organism evidence="1 2">
    <name type="scientific">Salinimicrobium oceani</name>
    <dbReference type="NCBI Taxonomy" id="2722702"/>
    <lineage>
        <taxon>Bacteria</taxon>
        <taxon>Pseudomonadati</taxon>
        <taxon>Bacteroidota</taxon>
        <taxon>Flavobacteriia</taxon>
        <taxon>Flavobacteriales</taxon>
        <taxon>Flavobacteriaceae</taxon>
        <taxon>Salinimicrobium</taxon>
    </lineage>
</organism>
<name>A0ABX1D425_9FLAO</name>
<keyword evidence="2" id="KW-1185">Reference proteome</keyword>
<evidence type="ECO:0000313" key="2">
    <source>
        <dbReference type="Proteomes" id="UP000703674"/>
    </source>
</evidence>
<dbReference type="Gene3D" id="3.40.50.300">
    <property type="entry name" value="P-loop containing nucleotide triphosphate hydrolases"/>
    <property type="match status" value="1"/>
</dbReference>
<proteinExistence type="predicted"/>